<organism evidence="3 4">
    <name type="scientific">Actinoplanes sichuanensis</name>
    <dbReference type="NCBI Taxonomy" id="512349"/>
    <lineage>
        <taxon>Bacteria</taxon>
        <taxon>Bacillati</taxon>
        <taxon>Actinomycetota</taxon>
        <taxon>Actinomycetes</taxon>
        <taxon>Micromonosporales</taxon>
        <taxon>Micromonosporaceae</taxon>
        <taxon>Actinoplanes</taxon>
    </lineage>
</organism>
<keyword evidence="4" id="KW-1185">Reference proteome</keyword>
<dbReference type="Pfam" id="PF00652">
    <property type="entry name" value="Ricin_B_lectin"/>
    <property type="match status" value="1"/>
</dbReference>
<dbReference type="InterPro" id="IPR000772">
    <property type="entry name" value="Ricin_B_lectin"/>
</dbReference>
<feature type="domain" description="Ricin B lectin" evidence="2">
    <location>
        <begin position="30"/>
        <end position="167"/>
    </location>
</feature>
<sequence length="168" mass="17517">MQKRTLLTALGGVAALAAGVLAFPGAAMAANPSTISNPMQTVCLEPEGKSMNRGVLILQAPCDGSAAQRWTRDGLHYINLGSGLCLSAGHVPTEAGHIQTSQWPCNRNSELNWESGSSVPGAVTSLISRISGTRDKCLELPGGSPWPGNGAWLSRCNGQLAQQWLIPG</sequence>
<dbReference type="EMBL" id="JBHTMK010000079">
    <property type="protein sequence ID" value="MFD1374298.1"/>
    <property type="molecule type" value="Genomic_DNA"/>
</dbReference>
<dbReference type="CDD" id="cd00161">
    <property type="entry name" value="beta-trefoil_Ricin-like"/>
    <property type="match status" value="1"/>
</dbReference>
<dbReference type="SMART" id="SM00458">
    <property type="entry name" value="RICIN"/>
    <property type="match status" value="1"/>
</dbReference>
<proteinExistence type="predicted"/>
<accession>A0ABW4AVS9</accession>
<protein>
    <submittedName>
        <fullName evidence="3">RICIN domain-containing protein</fullName>
    </submittedName>
</protein>
<name>A0ABW4AVS9_9ACTN</name>
<dbReference type="Proteomes" id="UP001597183">
    <property type="component" value="Unassembled WGS sequence"/>
</dbReference>
<gene>
    <name evidence="3" type="ORF">ACFQ5G_53980</name>
</gene>
<reference evidence="4" key="1">
    <citation type="journal article" date="2019" name="Int. J. Syst. Evol. Microbiol.">
        <title>The Global Catalogue of Microorganisms (GCM) 10K type strain sequencing project: providing services to taxonomists for standard genome sequencing and annotation.</title>
        <authorList>
            <consortium name="The Broad Institute Genomics Platform"/>
            <consortium name="The Broad Institute Genome Sequencing Center for Infectious Disease"/>
            <person name="Wu L."/>
            <person name="Ma J."/>
        </authorList>
    </citation>
    <scope>NUCLEOTIDE SEQUENCE [LARGE SCALE GENOMIC DNA]</scope>
    <source>
        <strain evidence="4">CCM 7526</strain>
    </source>
</reference>
<comment type="caution">
    <text evidence="3">The sequence shown here is derived from an EMBL/GenBank/DDBJ whole genome shotgun (WGS) entry which is preliminary data.</text>
</comment>
<evidence type="ECO:0000256" key="1">
    <source>
        <dbReference type="SAM" id="SignalP"/>
    </source>
</evidence>
<dbReference type="InterPro" id="IPR035992">
    <property type="entry name" value="Ricin_B-like_lectins"/>
</dbReference>
<evidence type="ECO:0000313" key="4">
    <source>
        <dbReference type="Proteomes" id="UP001597183"/>
    </source>
</evidence>
<feature type="signal peptide" evidence="1">
    <location>
        <begin position="1"/>
        <end position="29"/>
    </location>
</feature>
<dbReference type="RefSeq" id="WP_317794104.1">
    <property type="nucleotide sequence ID" value="NZ_AP028461.1"/>
</dbReference>
<feature type="chain" id="PRO_5045693818" evidence="1">
    <location>
        <begin position="30"/>
        <end position="168"/>
    </location>
</feature>
<keyword evidence="1" id="KW-0732">Signal</keyword>
<evidence type="ECO:0000313" key="3">
    <source>
        <dbReference type="EMBL" id="MFD1374298.1"/>
    </source>
</evidence>
<evidence type="ECO:0000259" key="2">
    <source>
        <dbReference type="SMART" id="SM00458"/>
    </source>
</evidence>
<dbReference type="SUPFAM" id="SSF50370">
    <property type="entry name" value="Ricin B-like lectins"/>
    <property type="match status" value="1"/>
</dbReference>
<dbReference type="PROSITE" id="PS50231">
    <property type="entry name" value="RICIN_B_LECTIN"/>
    <property type="match status" value="1"/>
</dbReference>
<dbReference type="Gene3D" id="2.80.10.50">
    <property type="match status" value="2"/>
</dbReference>